<dbReference type="Pfam" id="PF14215">
    <property type="entry name" value="bHLH-MYC_N"/>
    <property type="match status" value="1"/>
</dbReference>
<name>A0AAV9FJ62_ACOCL</name>
<comment type="caution">
    <text evidence="7">The sequence shown here is derived from an EMBL/GenBank/DDBJ whole genome shotgun (WGS) entry which is preliminary data.</text>
</comment>
<proteinExistence type="predicted"/>
<feature type="domain" description="Transcription factor MYC/MYB N-terminal" evidence="6">
    <location>
        <begin position="10"/>
        <end position="88"/>
    </location>
</feature>
<dbReference type="Proteomes" id="UP001180020">
    <property type="component" value="Unassembled WGS sequence"/>
</dbReference>
<dbReference type="GO" id="GO:0003700">
    <property type="term" value="F:DNA-binding transcription factor activity"/>
    <property type="evidence" value="ECO:0007669"/>
    <property type="project" value="InterPro"/>
</dbReference>
<evidence type="ECO:0000256" key="3">
    <source>
        <dbReference type="ARBA" id="ARBA00023242"/>
    </source>
</evidence>
<dbReference type="PANTHER" id="PTHR11514">
    <property type="entry name" value="MYC"/>
    <property type="match status" value="1"/>
</dbReference>
<evidence type="ECO:0000256" key="5">
    <source>
        <dbReference type="SAM" id="MobiDB-lite"/>
    </source>
</evidence>
<organism evidence="7 8">
    <name type="scientific">Acorus calamus</name>
    <name type="common">Sweet flag</name>
    <dbReference type="NCBI Taxonomy" id="4465"/>
    <lineage>
        <taxon>Eukaryota</taxon>
        <taxon>Viridiplantae</taxon>
        <taxon>Streptophyta</taxon>
        <taxon>Embryophyta</taxon>
        <taxon>Tracheophyta</taxon>
        <taxon>Spermatophyta</taxon>
        <taxon>Magnoliopsida</taxon>
        <taxon>Liliopsida</taxon>
        <taxon>Acoraceae</taxon>
        <taxon>Acorus</taxon>
    </lineage>
</organism>
<evidence type="ECO:0000313" key="8">
    <source>
        <dbReference type="Proteomes" id="UP001180020"/>
    </source>
</evidence>
<comment type="subcellular location">
    <subcellularLocation>
        <location evidence="4">Nucleus</location>
    </subcellularLocation>
</comment>
<evidence type="ECO:0000256" key="1">
    <source>
        <dbReference type="ARBA" id="ARBA00023015"/>
    </source>
</evidence>
<evidence type="ECO:0000259" key="6">
    <source>
        <dbReference type="Pfam" id="PF14215"/>
    </source>
</evidence>
<evidence type="ECO:0000256" key="4">
    <source>
        <dbReference type="RuleBase" id="RU369104"/>
    </source>
</evidence>
<dbReference type="AlphaFoldDB" id="A0AAV9FJ62"/>
<protein>
    <recommendedName>
        <fullName evidence="4">Transcription factor</fullName>
        <shortName evidence="4">bHLH transcription factor</shortName>
    </recommendedName>
    <alternativeName>
        <fullName evidence="4">Basic helix-loop-helix protein</fullName>
    </alternativeName>
</protein>
<reference evidence="7" key="1">
    <citation type="journal article" date="2023" name="Nat. Commun.">
        <title>Diploid and tetraploid genomes of Acorus and the evolution of monocots.</title>
        <authorList>
            <person name="Ma L."/>
            <person name="Liu K.W."/>
            <person name="Li Z."/>
            <person name="Hsiao Y.Y."/>
            <person name="Qi Y."/>
            <person name="Fu T."/>
            <person name="Tang G.D."/>
            <person name="Zhang D."/>
            <person name="Sun W.H."/>
            <person name="Liu D.K."/>
            <person name="Li Y."/>
            <person name="Chen G.Z."/>
            <person name="Liu X.D."/>
            <person name="Liao X.Y."/>
            <person name="Jiang Y.T."/>
            <person name="Yu X."/>
            <person name="Hao Y."/>
            <person name="Huang J."/>
            <person name="Zhao X.W."/>
            <person name="Ke S."/>
            <person name="Chen Y.Y."/>
            <person name="Wu W.L."/>
            <person name="Hsu J.L."/>
            <person name="Lin Y.F."/>
            <person name="Huang M.D."/>
            <person name="Li C.Y."/>
            <person name="Huang L."/>
            <person name="Wang Z.W."/>
            <person name="Zhao X."/>
            <person name="Zhong W.Y."/>
            <person name="Peng D.H."/>
            <person name="Ahmad S."/>
            <person name="Lan S."/>
            <person name="Zhang J.S."/>
            <person name="Tsai W.C."/>
            <person name="Van de Peer Y."/>
            <person name="Liu Z.J."/>
        </authorList>
    </citation>
    <scope>NUCLEOTIDE SEQUENCE</scope>
    <source>
        <strain evidence="7">CP</strain>
    </source>
</reference>
<gene>
    <name evidence="7" type="primary">RAP1</name>
    <name evidence="7" type="ORF">QJS10_CPA01g00477</name>
</gene>
<dbReference type="PANTHER" id="PTHR11514:SF43">
    <property type="entry name" value="TRANSCRIPTION FACTOR MYC2"/>
    <property type="match status" value="1"/>
</dbReference>
<keyword evidence="1 4" id="KW-0805">Transcription regulation</keyword>
<dbReference type="InterPro" id="IPR025610">
    <property type="entry name" value="MYC/MYB_N"/>
</dbReference>
<keyword evidence="3 4" id="KW-0539">Nucleus</keyword>
<dbReference type="GO" id="GO:0000976">
    <property type="term" value="F:transcription cis-regulatory region binding"/>
    <property type="evidence" value="ECO:0007669"/>
    <property type="project" value="TreeGrafter"/>
</dbReference>
<dbReference type="GO" id="GO:0005634">
    <property type="term" value="C:nucleus"/>
    <property type="evidence" value="ECO:0007669"/>
    <property type="project" value="UniProtKB-SubCell"/>
</dbReference>
<accession>A0AAV9FJ62</accession>
<evidence type="ECO:0000313" key="7">
    <source>
        <dbReference type="EMBL" id="KAK1325089.1"/>
    </source>
</evidence>
<evidence type="ECO:0000256" key="2">
    <source>
        <dbReference type="ARBA" id="ARBA00023163"/>
    </source>
</evidence>
<keyword evidence="8" id="KW-1185">Reference proteome</keyword>
<reference evidence="7" key="2">
    <citation type="submission" date="2023-06" db="EMBL/GenBank/DDBJ databases">
        <authorList>
            <person name="Ma L."/>
            <person name="Liu K.-W."/>
            <person name="Li Z."/>
            <person name="Hsiao Y.-Y."/>
            <person name="Qi Y."/>
            <person name="Fu T."/>
            <person name="Tang G."/>
            <person name="Zhang D."/>
            <person name="Sun W.-H."/>
            <person name="Liu D.-K."/>
            <person name="Li Y."/>
            <person name="Chen G.-Z."/>
            <person name="Liu X.-D."/>
            <person name="Liao X.-Y."/>
            <person name="Jiang Y.-T."/>
            <person name="Yu X."/>
            <person name="Hao Y."/>
            <person name="Huang J."/>
            <person name="Zhao X.-W."/>
            <person name="Ke S."/>
            <person name="Chen Y.-Y."/>
            <person name="Wu W.-L."/>
            <person name="Hsu J.-L."/>
            <person name="Lin Y.-F."/>
            <person name="Huang M.-D."/>
            <person name="Li C.-Y."/>
            <person name="Huang L."/>
            <person name="Wang Z.-W."/>
            <person name="Zhao X."/>
            <person name="Zhong W.-Y."/>
            <person name="Peng D.-H."/>
            <person name="Ahmad S."/>
            <person name="Lan S."/>
            <person name="Zhang J.-S."/>
            <person name="Tsai W.-C."/>
            <person name="Van De Peer Y."/>
            <person name="Liu Z.-J."/>
        </authorList>
    </citation>
    <scope>NUCLEOTIDE SEQUENCE</scope>
    <source>
        <strain evidence="7">CP</strain>
        <tissue evidence="7">Leaves</tissue>
    </source>
</reference>
<keyword evidence="2 4" id="KW-0804">Transcription</keyword>
<feature type="region of interest" description="Disordered" evidence="5">
    <location>
        <begin position="1"/>
        <end position="26"/>
    </location>
</feature>
<dbReference type="EMBL" id="JAUJYO010000001">
    <property type="protein sequence ID" value="KAK1325089.1"/>
    <property type="molecule type" value="Genomic_DNA"/>
</dbReference>
<dbReference type="InterPro" id="IPR045084">
    <property type="entry name" value="AIB/MYC-like"/>
</dbReference>
<sequence length="89" mass="10180">MVGVNNDPDKQEQRQKMTPTSAAEQEHRKNVLWELNTFVSGSPVATVNEKVTDTEWFFLLSMTQFFVNGEGLPGRAFFTGPLIWVFDRD</sequence>